<dbReference type="AlphaFoldDB" id="A0A0C4DUL8"/>
<proteinExistence type="inferred from homology"/>
<sequence>MTKGFVLLTGLNGYIAAQTAAALLAAGYSVRGSVRKSSSAAQVVAALAKYGDRLEVVEVPDITAPGAFDEAVKGVTAVAHLATPVSLSFGDPAPVLKTAVEGTTRVLESSVKEPSIKSFVLMSSIAAIFGPKSDGHVFTENDWNTVSEDLVASKGKDAPGLHIYAASKVAAERAFWKFRDERKPGFTMTAINPVFVAGPPLVTPTSSDQIGGTVSWVYQLLAGRKLSTVFPGGGFADVRDVARMVVFGIDRAGEADGPFRTDRLLTLHAAVDVLRRAYPERRDIIEAGNPGEGYKADYSYPSTSIYDSSKAVKATGQPFIGYEKMVLDSAKAFEGLL</sequence>
<dbReference type="InterPro" id="IPR036291">
    <property type="entry name" value="NAD(P)-bd_dom_sf"/>
</dbReference>
<dbReference type="eggNOG" id="KOG1502">
    <property type="taxonomic scope" value="Eukaryota"/>
</dbReference>
<reference evidence="5" key="4">
    <citation type="journal article" date="2015" name="G3 (Bethesda)">
        <title>Genome sequences of three phytopathogenic species of the Magnaporthaceae family of fungi.</title>
        <authorList>
            <person name="Okagaki L.H."/>
            <person name="Nunes C.C."/>
            <person name="Sailsbery J."/>
            <person name="Clay B."/>
            <person name="Brown D."/>
            <person name="John T."/>
            <person name="Oh Y."/>
            <person name="Young N."/>
            <person name="Fitzgerald M."/>
            <person name="Haas B.J."/>
            <person name="Zeng Q."/>
            <person name="Young S."/>
            <person name="Adiconis X."/>
            <person name="Fan L."/>
            <person name="Levin J.Z."/>
            <person name="Mitchell T.K."/>
            <person name="Okubara P.A."/>
            <person name="Farman M.L."/>
            <person name="Kohn L.M."/>
            <person name="Birren B."/>
            <person name="Ma L.-J."/>
            <person name="Dean R.A."/>
        </authorList>
    </citation>
    <scope>NUCLEOTIDE SEQUENCE</scope>
    <source>
        <strain evidence="5">ATCC 64411 / 73-15</strain>
    </source>
</reference>
<gene>
    <name evidence="4" type="ORF">MAPG_03658</name>
</gene>
<reference evidence="6" key="2">
    <citation type="submission" date="2010-05" db="EMBL/GenBank/DDBJ databases">
        <title>The genome sequence of Magnaporthe poae strain ATCC 64411.</title>
        <authorList>
            <person name="Ma L.-J."/>
            <person name="Dead R."/>
            <person name="Young S."/>
            <person name="Zeng Q."/>
            <person name="Koehrsen M."/>
            <person name="Alvarado L."/>
            <person name="Berlin A."/>
            <person name="Chapman S.B."/>
            <person name="Chen Z."/>
            <person name="Freedman E."/>
            <person name="Gellesch M."/>
            <person name="Goldberg J."/>
            <person name="Griggs A."/>
            <person name="Gujja S."/>
            <person name="Heilman E.R."/>
            <person name="Heiman D."/>
            <person name="Hepburn T."/>
            <person name="Howarth C."/>
            <person name="Jen D."/>
            <person name="Larson L."/>
            <person name="Mehta T."/>
            <person name="Neiman D."/>
            <person name="Pearson M."/>
            <person name="Roberts A."/>
            <person name="Saif S."/>
            <person name="Shea T."/>
            <person name="Shenoy N."/>
            <person name="Sisk P."/>
            <person name="Stolte C."/>
            <person name="Sykes S."/>
            <person name="Walk T."/>
            <person name="White J."/>
            <person name="Yandava C."/>
            <person name="Haas B."/>
            <person name="Nusbaum C."/>
            <person name="Birren B."/>
        </authorList>
    </citation>
    <scope>NUCLEOTIDE SEQUENCE [LARGE SCALE GENOMIC DNA]</scope>
    <source>
        <strain evidence="6">ATCC 64411 / 73-15</strain>
    </source>
</reference>
<dbReference type="VEuPathDB" id="FungiDB:MAPG_03658"/>
<evidence type="ECO:0000259" key="3">
    <source>
        <dbReference type="Pfam" id="PF01370"/>
    </source>
</evidence>
<reference evidence="4" key="1">
    <citation type="submission" date="2010-05" db="EMBL/GenBank/DDBJ databases">
        <title>The Genome Sequence of Magnaporthe poae strain ATCC 64411.</title>
        <authorList>
            <consortium name="The Broad Institute Genome Sequencing Platform"/>
            <consortium name="Broad Institute Genome Sequencing Center for Infectious Disease"/>
            <person name="Ma L.-J."/>
            <person name="Dead R."/>
            <person name="Young S."/>
            <person name="Zeng Q."/>
            <person name="Koehrsen M."/>
            <person name="Alvarado L."/>
            <person name="Berlin A."/>
            <person name="Chapman S.B."/>
            <person name="Chen Z."/>
            <person name="Freedman E."/>
            <person name="Gellesch M."/>
            <person name="Goldberg J."/>
            <person name="Griggs A."/>
            <person name="Gujja S."/>
            <person name="Heilman E.R."/>
            <person name="Heiman D."/>
            <person name="Hepburn T."/>
            <person name="Howarth C."/>
            <person name="Jen D."/>
            <person name="Larson L."/>
            <person name="Mehta T."/>
            <person name="Neiman D."/>
            <person name="Pearson M."/>
            <person name="Roberts A."/>
            <person name="Saif S."/>
            <person name="Shea T."/>
            <person name="Shenoy N."/>
            <person name="Sisk P."/>
            <person name="Stolte C."/>
            <person name="Sykes S."/>
            <person name="Walk T."/>
            <person name="White J."/>
            <person name="Yandava C."/>
            <person name="Haas B."/>
            <person name="Nusbaum C."/>
            <person name="Birren B."/>
        </authorList>
    </citation>
    <scope>NUCLEOTIDE SEQUENCE</scope>
    <source>
        <strain evidence="4">ATCC 64411</strain>
    </source>
</reference>
<dbReference type="PANTHER" id="PTHR10366:SF562">
    <property type="entry name" value="ALDEHYDE REDUCTASE II (AFU_ORTHOLOGUE AFUA_1G11360)"/>
    <property type="match status" value="1"/>
</dbReference>
<dbReference type="Gene3D" id="3.40.50.720">
    <property type="entry name" value="NAD(P)-binding Rossmann-like Domain"/>
    <property type="match status" value="1"/>
</dbReference>
<keyword evidence="6" id="KW-1185">Reference proteome</keyword>
<evidence type="ECO:0000313" key="5">
    <source>
        <dbReference type="EnsemblFungi" id="MAPG_03658T0"/>
    </source>
</evidence>
<dbReference type="PANTHER" id="PTHR10366">
    <property type="entry name" value="NAD DEPENDENT EPIMERASE/DEHYDRATASE"/>
    <property type="match status" value="1"/>
</dbReference>
<dbReference type="OMA" id="TAFIWQI"/>
<dbReference type="EMBL" id="GL876968">
    <property type="protein sequence ID" value="KLU84618.1"/>
    <property type="molecule type" value="Genomic_DNA"/>
</dbReference>
<dbReference type="STRING" id="644358.A0A0C4DUL8"/>
<name>A0A0C4DUL8_MAGP6</name>
<evidence type="ECO:0000313" key="6">
    <source>
        <dbReference type="Proteomes" id="UP000011715"/>
    </source>
</evidence>
<dbReference type="InterPro" id="IPR050425">
    <property type="entry name" value="NAD(P)_dehydrat-like"/>
</dbReference>
<reference evidence="5" key="5">
    <citation type="submission" date="2015-06" db="UniProtKB">
        <authorList>
            <consortium name="EnsemblFungi"/>
        </authorList>
    </citation>
    <scope>IDENTIFICATION</scope>
    <source>
        <strain evidence="5">ATCC 64411</strain>
    </source>
</reference>
<keyword evidence="1" id="KW-0560">Oxidoreductase</keyword>
<evidence type="ECO:0000256" key="2">
    <source>
        <dbReference type="ARBA" id="ARBA00023445"/>
    </source>
</evidence>
<feature type="domain" description="NAD-dependent epimerase/dehydratase" evidence="3">
    <location>
        <begin position="6"/>
        <end position="251"/>
    </location>
</feature>
<evidence type="ECO:0000313" key="4">
    <source>
        <dbReference type="EMBL" id="KLU84618.1"/>
    </source>
</evidence>
<dbReference type="EMBL" id="ADBL01000873">
    <property type="status" value="NOT_ANNOTATED_CDS"/>
    <property type="molecule type" value="Genomic_DNA"/>
</dbReference>
<protein>
    <recommendedName>
        <fullName evidence="3">NAD-dependent epimerase/dehydratase domain-containing protein</fullName>
    </recommendedName>
</protein>
<dbReference type="EnsemblFungi" id="MAPG_03658T0">
    <property type="protein sequence ID" value="MAPG_03658T0"/>
    <property type="gene ID" value="MAPG_03658"/>
</dbReference>
<dbReference type="InterPro" id="IPR001509">
    <property type="entry name" value="Epimerase_deHydtase"/>
</dbReference>
<dbReference type="Pfam" id="PF01370">
    <property type="entry name" value="Epimerase"/>
    <property type="match status" value="1"/>
</dbReference>
<dbReference type="Proteomes" id="UP000011715">
    <property type="component" value="Unassembled WGS sequence"/>
</dbReference>
<dbReference type="GO" id="GO:0016616">
    <property type="term" value="F:oxidoreductase activity, acting on the CH-OH group of donors, NAD or NADP as acceptor"/>
    <property type="evidence" value="ECO:0007669"/>
    <property type="project" value="TreeGrafter"/>
</dbReference>
<organism evidence="5 6">
    <name type="scientific">Magnaporthiopsis poae (strain ATCC 64411 / 73-15)</name>
    <name type="common">Kentucky bluegrass fungus</name>
    <name type="synonym">Magnaporthe poae</name>
    <dbReference type="NCBI Taxonomy" id="644358"/>
    <lineage>
        <taxon>Eukaryota</taxon>
        <taxon>Fungi</taxon>
        <taxon>Dikarya</taxon>
        <taxon>Ascomycota</taxon>
        <taxon>Pezizomycotina</taxon>
        <taxon>Sordariomycetes</taxon>
        <taxon>Sordariomycetidae</taxon>
        <taxon>Magnaporthales</taxon>
        <taxon>Magnaporthaceae</taxon>
        <taxon>Magnaporthiopsis</taxon>
    </lineage>
</organism>
<reference evidence="4" key="3">
    <citation type="submission" date="2011-03" db="EMBL/GenBank/DDBJ databases">
        <title>Annotation of Magnaporthe poae ATCC 64411.</title>
        <authorList>
            <person name="Ma L.-J."/>
            <person name="Dead R."/>
            <person name="Young S.K."/>
            <person name="Zeng Q."/>
            <person name="Gargeya S."/>
            <person name="Fitzgerald M."/>
            <person name="Haas B."/>
            <person name="Abouelleil A."/>
            <person name="Alvarado L."/>
            <person name="Arachchi H.M."/>
            <person name="Berlin A."/>
            <person name="Brown A."/>
            <person name="Chapman S.B."/>
            <person name="Chen Z."/>
            <person name="Dunbar C."/>
            <person name="Freedman E."/>
            <person name="Gearin G."/>
            <person name="Gellesch M."/>
            <person name="Goldberg J."/>
            <person name="Griggs A."/>
            <person name="Gujja S."/>
            <person name="Heiman D."/>
            <person name="Howarth C."/>
            <person name="Larson L."/>
            <person name="Lui A."/>
            <person name="MacDonald P.J.P."/>
            <person name="Mehta T."/>
            <person name="Montmayeur A."/>
            <person name="Murphy C."/>
            <person name="Neiman D."/>
            <person name="Pearson M."/>
            <person name="Priest M."/>
            <person name="Roberts A."/>
            <person name="Saif S."/>
            <person name="Shea T."/>
            <person name="Shenoy N."/>
            <person name="Sisk P."/>
            <person name="Stolte C."/>
            <person name="Sykes S."/>
            <person name="Yandava C."/>
            <person name="Wortman J."/>
            <person name="Nusbaum C."/>
            <person name="Birren B."/>
        </authorList>
    </citation>
    <scope>NUCLEOTIDE SEQUENCE</scope>
    <source>
        <strain evidence="4">ATCC 64411</strain>
    </source>
</reference>
<dbReference type="SUPFAM" id="SSF51735">
    <property type="entry name" value="NAD(P)-binding Rossmann-fold domains"/>
    <property type="match status" value="1"/>
</dbReference>
<accession>A0A0C4DUL8</accession>
<comment type="similarity">
    <text evidence="2">Belongs to the NAD(P)-dependent epimerase/dehydratase family. Dihydroflavonol-4-reductase subfamily.</text>
</comment>
<evidence type="ECO:0000256" key="1">
    <source>
        <dbReference type="ARBA" id="ARBA00023002"/>
    </source>
</evidence>
<dbReference type="OrthoDB" id="2735536at2759"/>